<dbReference type="PANTHER" id="PTHR43829">
    <property type="entry name" value="AQUAPORIN OR AQUAGLYCEROPORIN RELATED"/>
    <property type="match status" value="1"/>
</dbReference>
<dbReference type="PRINTS" id="PR00783">
    <property type="entry name" value="MINTRINSICP"/>
</dbReference>
<evidence type="ECO:0000256" key="1">
    <source>
        <dbReference type="ARBA" id="ARBA00004141"/>
    </source>
</evidence>
<dbReference type="GO" id="GO:0005886">
    <property type="term" value="C:plasma membrane"/>
    <property type="evidence" value="ECO:0007669"/>
    <property type="project" value="TreeGrafter"/>
</dbReference>
<protein>
    <recommendedName>
        <fullName evidence="9">Major intrinsic protein</fullName>
    </recommendedName>
</protein>
<keyword evidence="6 7" id="KW-0472">Membrane</keyword>
<evidence type="ECO:0000256" key="6">
    <source>
        <dbReference type="ARBA" id="ARBA00023136"/>
    </source>
</evidence>
<feature type="transmembrane region" description="Helical" evidence="7">
    <location>
        <begin position="65"/>
        <end position="82"/>
    </location>
</feature>
<name>A0A6C0BY56_9ZZZZ</name>
<dbReference type="PANTHER" id="PTHR43829:SF9">
    <property type="entry name" value="AQUAPORIN-9"/>
    <property type="match status" value="1"/>
</dbReference>
<comment type="similarity">
    <text evidence="2">Belongs to the MIP/aquaporin (TC 1.A.8) family.</text>
</comment>
<evidence type="ECO:0000313" key="8">
    <source>
        <dbReference type="EMBL" id="QHS96474.1"/>
    </source>
</evidence>
<comment type="subcellular location">
    <subcellularLocation>
        <location evidence="1">Membrane</location>
        <topology evidence="1">Multi-pass membrane protein</topology>
    </subcellularLocation>
</comment>
<dbReference type="Gene3D" id="1.20.1080.10">
    <property type="entry name" value="Glycerol uptake facilitator protein"/>
    <property type="match status" value="1"/>
</dbReference>
<evidence type="ECO:0008006" key="9">
    <source>
        <dbReference type="Google" id="ProtNLM"/>
    </source>
</evidence>
<reference evidence="8" key="1">
    <citation type="journal article" date="2020" name="Nature">
        <title>Giant virus diversity and host interactions through global metagenomics.</title>
        <authorList>
            <person name="Schulz F."/>
            <person name="Roux S."/>
            <person name="Paez-Espino D."/>
            <person name="Jungbluth S."/>
            <person name="Walsh D.A."/>
            <person name="Denef V.J."/>
            <person name="McMahon K.D."/>
            <person name="Konstantinidis K.T."/>
            <person name="Eloe-Fadrosh E.A."/>
            <person name="Kyrpides N.C."/>
            <person name="Woyke T."/>
        </authorList>
    </citation>
    <scope>NUCLEOTIDE SEQUENCE</scope>
    <source>
        <strain evidence="8">GVMAG-M-3300020166-18</strain>
    </source>
</reference>
<evidence type="ECO:0000256" key="4">
    <source>
        <dbReference type="ARBA" id="ARBA00022692"/>
    </source>
</evidence>
<dbReference type="InterPro" id="IPR050363">
    <property type="entry name" value="MIP/Aquaporin"/>
</dbReference>
<dbReference type="InterPro" id="IPR000425">
    <property type="entry name" value="MIP"/>
</dbReference>
<dbReference type="Pfam" id="PF00230">
    <property type="entry name" value="MIP"/>
    <property type="match status" value="1"/>
</dbReference>
<proteinExistence type="inferred from homology"/>
<dbReference type="InterPro" id="IPR023271">
    <property type="entry name" value="Aquaporin-like"/>
</dbReference>
<evidence type="ECO:0000256" key="2">
    <source>
        <dbReference type="ARBA" id="ARBA00006175"/>
    </source>
</evidence>
<evidence type="ECO:0000256" key="3">
    <source>
        <dbReference type="ARBA" id="ARBA00022448"/>
    </source>
</evidence>
<dbReference type="AlphaFoldDB" id="A0A6C0BY56"/>
<keyword evidence="5 7" id="KW-1133">Transmembrane helix</keyword>
<evidence type="ECO:0000256" key="5">
    <source>
        <dbReference type="ARBA" id="ARBA00022989"/>
    </source>
</evidence>
<keyword evidence="4 7" id="KW-0812">Transmembrane</keyword>
<dbReference type="EMBL" id="MN739271">
    <property type="protein sequence ID" value="QHS96474.1"/>
    <property type="molecule type" value="Genomic_DNA"/>
</dbReference>
<evidence type="ECO:0000256" key="7">
    <source>
        <dbReference type="SAM" id="Phobius"/>
    </source>
</evidence>
<sequence length="87" mass="9055">MQKYLAEFVGTMFLVLVVLSSSNPLVIGAGLAIAAMVTGKVSGGHLNPAISVVMSVAKKMPSNDLLPYIVAQVAGGLVALELKKRMK</sequence>
<feature type="transmembrane region" description="Helical" evidence="7">
    <location>
        <begin position="12"/>
        <end position="37"/>
    </location>
</feature>
<organism evidence="8">
    <name type="scientific">viral metagenome</name>
    <dbReference type="NCBI Taxonomy" id="1070528"/>
    <lineage>
        <taxon>unclassified sequences</taxon>
        <taxon>metagenomes</taxon>
        <taxon>organismal metagenomes</taxon>
    </lineage>
</organism>
<dbReference type="SUPFAM" id="SSF81338">
    <property type="entry name" value="Aquaporin-like"/>
    <property type="match status" value="1"/>
</dbReference>
<dbReference type="GO" id="GO:0015254">
    <property type="term" value="F:glycerol channel activity"/>
    <property type="evidence" value="ECO:0007669"/>
    <property type="project" value="TreeGrafter"/>
</dbReference>
<accession>A0A6C0BY56</accession>
<keyword evidence="3" id="KW-0813">Transport</keyword>